<protein>
    <submittedName>
        <fullName evidence="4">Trypsin-like peptidase domain-containing protein</fullName>
    </submittedName>
</protein>
<evidence type="ECO:0000256" key="2">
    <source>
        <dbReference type="ARBA" id="ARBA00022801"/>
    </source>
</evidence>
<dbReference type="Gene3D" id="2.30.42.10">
    <property type="match status" value="1"/>
</dbReference>
<dbReference type="PANTHER" id="PTHR43343:SF3">
    <property type="entry name" value="PROTEASE DO-LIKE 8, CHLOROPLASTIC"/>
    <property type="match status" value="1"/>
</dbReference>
<dbReference type="Pfam" id="PF13365">
    <property type="entry name" value="Trypsin_2"/>
    <property type="match status" value="1"/>
</dbReference>
<proteinExistence type="predicted"/>
<feature type="domain" description="PDZ" evidence="3">
    <location>
        <begin position="310"/>
        <end position="392"/>
    </location>
</feature>
<gene>
    <name evidence="4" type="ORF">IB286_11950</name>
</gene>
<accession>A0A927C4Q4</accession>
<dbReference type="SUPFAM" id="SSF50494">
    <property type="entry name" value="Trypsin-like serine proteases"/>
    <property type="match status" value="1"/>
</dbReference>
<evidence type="ECO:0000256" key="1">
    <source>
        <dbReference type="ARBA" id="ARBA00022670"/>
    </source>
</evidence>
<dbReference type="InterPro" id="IPR051201">
    <property type="entry name" value="Chloro_Bact_Ser_Proteases"/>
</dbReference>
<dbReference type="GO" id="GO:0004252">
    <property type="term" value="F:serine-type endopeptidase activity"/>
    <property type="evidence" value="ECO:0007669"/>
    <property type="project" value="InterPro"/>
</dbReference>
<dbReference type="PRINTS" id="PR00834">
    <property type="entry name" value="PROTEASES2C"/>
</dbReference>
<evidence type="ECO:0000313" key="4">
    <source>
        <dbReference type="EMBL" id="MBD2859716.1"/>
    </source>
</evidence>
<dbReference type="Gene3D" id="2.40.10.120">
    <property type="match status" value="1"/>
</dbReference>
<dbReference type="InterPro" id="IPR036034">
    <property type="entry name" value="PDZ_sf"/>
</dbReference>
<evidence type="ECO:0000313" key="5">
    <source>
        <dbReference type="Proteomes" id="UP000610558"/>
    </source>
</evidence>
<dbReference type="EMBL" id="JACXLD010000007">
    <property type="protein sequence ID" value="MBD2859716.1"/>
    <property type="molecule type" value="Genomic_DNA"/>
</dbReference>
<keyword evidence="5" id="KW-1185">Reference proteome</keyword>
<organism evidence="4 5">
    <name type="scientific">Spongiibacter pelagi</name>
    <dbReference type="NCBI Taxonomy" id="2760804"/>
    <lineage>
        <taxon>Bacteria</taxon>
        <taxon>Pseudomonadati</taxon>
        <taxon>Pseudomonadota</taxon>
        <taxon>Gammaproteobacteria</taxon>
        <taxon>Cellvibrionales</taxon>
        <taxon>Spongiibacteraceae</taxon>
        <taxon>Spongiibacter</taxon>
    </lineage>
</organism>
<dbReference type="InterPro" id="IPR001478">
    <property type="entry name" value="PDZ"/>
</dbReference>
<dbReference type="PANTHER" id="PTHR43343">
    <property type="entry name" value="PEPTIDASE S12"/>
    <property type="match status" value="1"/>
</dbReference>
<keyword evidence="2" id="KW-0378">Hydrolase</keyword>
<dbReference type="InterPro" id="IPR009003">
    <property type="entry name" value="Peptidase_S1_PA"/>
</dbReference>
<sequence length="411" mass="44239">MPEIPRAQLLQACYQANLDPLKFDFDVNRDSLAALFQALDDRQAPQPNLQPKPYQEQPVNLSSHKLLSFIWPALCGVLLGLCILFYKQIGDNGDYSQAVERAAPSVVNIYTTKIVEQQHPLASDPFFRHFFSRGNGSRQQLSRSLGSGVIVSDDGFILTNYHVIQGANEILVMLHDGRQALATIVGSDADTDLAVLKVSLEKLNPIEVTNPDRIKVGNPVLAIGNPYGFGQTVTQGIVSATGRYGLGISQFENFIQTDAAINPGNSGGALIDIQGRLLGINTVIYTQTGGATGIGLAIPSDLALRTMSDLIQYGRPVRGWLGIEVRPLFNGENGVMVTGVANNSPASAAGVKSGDILVEINGEAVGDGHEGMKLIAFTRPGEKVTLSLFRNQEKLKVETEVSVYPGLITRS</sequence>
<dbReference type="PROSITE" id="PS50106">
    <property type="entry name" value="PDZ"/>
    <property type="match status" value="1"/>
</dbReference>
<evidence type="ECO:0000259" key="3">
    <source>
        <dbReference type="PROSITE" id="PS50106"/>
    </source>
</evidence>
<dbReference type="SUPFAM" id="SSF50156">
    <property type="entry name" value="PDZ domain-like"/>
    <property type="match status" value="1"/>
</dbReference>
<name>A0A927C4Q4_9GAMM</name>
<dbReference type="Pfam" id="PF13180">
    <property type="entry name" value="PDZ_2"/>
    <property type="match status" value="1"/>
</dbReference>
<dbReference type="AlphaFoldDB" id="A0A927C4Q4"/>
<dbReference type="InterPro" id="IPR001940">
    <property type="entry name" value="Peptidase_S1C"/>
</dbReference>
<comment type="caution">
    <text evidence="4">The sequence shown here is derived from an EMBL/GenBank/DDBJ whole genome shotgun (WGS) entry which is preliminary data.</text>
</comment>
<keyword evidence="1" id="KW-0645">Protease</keyword>
<dbReference type="Proteomes" id="UP000610558">
    <property type="component" value="Unassembled WGS sequence"/>
</dbReference>
<dbReference type="SMART" id="SM00228">
    <property type="entry name" value="PDZ"/>
    <property type="match status" value="1"/>
</dbReference>
<dbReference type="GO" id="GO:0006508">
    <property type="term" value="P:proteolysis"/>
    <property type="evidence" value="ECO:0007669"/>
    <property type="project" value="UniProtKB-KW"/>
</dbReference>
<reference evidence="4" key="1">
    <citation type="submission" date="2020-09" db="EMBL/GenBank/DDBJ databases">
        <authorList>
            <person name="Yoon J.-W."/>
        </authorList>
    </citation>
    <scope>NUCLEOTIDE SEQUENCE</scope>
    <source>
        <strain evidence="4">KMU-158</strain>
    </source>
</reference>